<organism evidence="13 14">
    <name type="scientific">Hypsibius exemplaris</name>
    <name type="common">Freshwater tardigrade</name>
    <dbReference type="NCBI Taxonomy" id="2072580"/>
    <lineage>
        <taxon>Eukaryota</taxon>
        <taxon>Metazoa</taxon>
        <taxon>Ecdysozoa</taxon>
        <taxon>Tardigrada</taxon>
        <taxon>Eutardigrada</taxon>
        <taxon>Parachela</taxon>
        <taxon>Hypsibioidea</taxon>
        <taxon>Hypsibiidae</taxon>
        <taxon>Hypsibius</taxon>
    </lineage>
</organism>
<dbReference type="OrthoDB" id="4173905at2759"/>
<dbReference type="InterPro" id="IPR018520">
    <property type="entry name" value="UPP_synth-like_CS"/>
</dbReference>
<keyword evidence="8" id="KW-0472">Membrane</keyword>
<keyword evidence="14" id="KW-1185">Reference proteome</keyword>
<dbReference type="Proteomes" id="UP000192578">
    <property type="component" value="Unassembled WGS sequence"/>
</dbReference>
<name>A0A9X6NLI1_HYPEX</name>
<evidence type="ECO:0000313" key="14">
    <source>
        <dbReference type="Proteomes" id="UP000192578"/>
    </source>
</evidence>
<keyword evidence="6" id="KW-0256">Endoplasmic reticulum</keyword>
<comment type="subunit">
    <text evidence="11">Forms an active dehydrodolichyl diphosphate synthase complex with NUS1.</text>
</comment>
<dbReference type="EC" id="2.5.1.-" evidence="12"/>
<comment type="cofactor">
    <cofactor evidence="1">
        <name>Mg(2+)</name>
        <dbReference type="ChEBI" id="CHEBI:18420"/>
    </cofactor>
</comment>
<dbReference type="CDD" id="cd00475">
    <property type="entry name" value="Cis_IPPS"/>
    <property type="match status" value="1"/>
</dbReference>
<comment type="pathway">
    <text evidence="3">Protein modification; protein glycosylation.</text>
</comment>
<dbReference type="Gene3D" id="3.40.1180.10">
    <property type="entry name" value="Decaprenyl diphosphate synthase-like"/>
    <property type="match status" value="1"/>
</dbReference>
<comment type="subcellular location">
    <subcellularLocation>
        <location evidence="2">Endoplasmic reticulum membrane</location>
        <topology evidence="2">Peripheral membrane protein</topology>
    </subcellularLocation>
</comment>
<evidence type="ECO:0000256" key="11">
    <source>
        <dbReference type="ARBA" id="ARBA00064670"/>
    </source>
</evidence>
<evidence type="ECO:0000256" key="2">
    <source>
        <dbReference type="ARBA" id="ARBA00004406"/>
    </source>
</evidence>
<dbReference type="PANTHER" id="PTHR10291:SF43">
    <property type="entry name" value="DEHYDRODOLICHYL DIPHOSPHATE SYNTHASE COMPLEX SUBUNIT DHDDS"/>
    <property type="match status" value="1"/>
</dbReference>
<dbReference type="GO" id="GO:0016094">
    <property type="term" value="P:polyprenol biosynthetic process"/>
    <property type="evidence" value="ECO:0007669"/>
    <property type="project" value="TreeGrafter"/>
</dbReference>
<gene>
    <name evidence="13" type="ORF">BV898_16186</name>
</gene>
<evidence type="ECO:0000256" key="1">
    <source>
        <dbReference type="ARBA" id="ARBA00001946"/>
    </source>
</evidence>
<dbReference type="InterPro" id="IPR036424">
    <property type="entry name" value="UPP_synth-like_sf"/>
</dbReference>
<evidence type="ECO:0000256" key="8">
    <source>
        <dbReference type="ARBA" id="ARBA00023136"/>
    </source>
</evidence>
<evidence type="ECO:0000256" key="9">
    <source>
        <dbReference type="ARBA" id="ARBA00047353"/>
    </source>
</evidence>
<evidence type="ECO:0000256" key="6">
    <source>
        <dbReference type="ARBA" id="ARBA00022824"/>
    </source>
</evidence>
<evidence type="ECO:0000256" key="7">
    <source>
        <dbReference type="ARBA" id="ARBA00022842"/>
    </source>
</evidence>
<dbReference type="GO" id="GO:1904423">
    <property type="term" value="C:dehydrodolichyl diphosphate synthase complex"/>
    <property type="evidence" value="ECO:0007669"/>
    <property type="project" value="TreeGrafter"/>
</dbReference>
<evidence type="ECO:0000256" key="10">
    <source>
        <dbReference type="ARBA" id="ARBA00058504"/>
    </source>
</evidence>
<dbReference type="NCBIfam" id="TIGR00055">
    <property type="entry name" value="uppS"/>
    <property type="match status" value="1"/>
</dbReference>
<dbReference type="HAMAP" id="MF_01139">
    <property type="entry name" value="ISPT"/>
    <property type="match status" value="1"/>
</dbReference>
<sequence length="244" mass="27667">MTDTWIRQDERTWLQKLACAVIKQGPVPRHVAFIMDGNRRFATSRHIDRAQGHLMGFDKLTETLEWCLDLGIREVTVYAFSIENFKRSAEEVDCLMELAKKKFALLLAEKDKLMHHGVCVRIIGNSSLLSPELQQLVSDVVIATAGNRKSILNVCMPYTSRDEITHAVRQLATETAAGVINPSEIDENAISSRLHTHLSPDPELLIRTSGECRLSDFLLWQTSNSVLSFVRVLWPDFSIWHLLA</sequence>
<keyword evidence="7" id="KW-0460">Magnesium</keyword>
<comment type="similarity">
    <text evidence="4 12">Belongs to the UPP synthase family.</text>
</comment>
<dbReference type="GO" id="GO:0005789">
    <property type="term" value="C:endoplasmic reticulum membrane"/>
    <property type="evidence" value="ECO:0007669"/>
    <property type="project" value="UniProtKB-SubCell"/>
</dbReference>
<reference evidence="14" key="1">
    <citation type="submission" date="2017-01" db="EMBL/GenBank/DDBJ databases">
        <title>Comparative genomics of anhydrobiosis in the tardigrade Hypsibius dujardini.</title>
        <authorList>
            <person name="Yoshida Y."/>
            <person name="Koutsovoulos G."/>
            <person name="Laetsch D."/>
            <person name="Stevens L."/>
            <person name="Kumar S."/>
            <person name="Horikawa D."/>
            <person name="Ishino K."/>
            <person name="Komine S."/>
            <person name="Tomita M."/>
            <person name="Blaxter M."/>
            <person name="Arakawa K."/>
        </authorList>
    </citation>
    <scope>NUCLEOTIDE SEQUENCE [LARGE SCALE GENOMIC DNA]</scope>
    <source>
        <strain evidence="14">Z151</strain>
    </source>
</reference>
<dbReference type="FunFam" id="3.40.1180.10:FF:000002">
    <property type="entry name" value="Alkyl transferase"/>
    <property type="match status" value="1"/>
</dbReference>
<comment type="caution">
    <text evidence="13">The sequence shown here is derived from an EMBL/GenBank/DDBJ whole genome shotgun (WGS) entry which is preliminary data.</text>
</comment>
<dbReference type="GO" id="GO:0045547">
    <property type="term" value="F:ditrans,polycis-polyprenyl diphosphate synthase [(2E,6E)-farnesyl diphosphate specific] activity"/>
    <property type="evidence" value="ECO:0007669"/>
    <property type="project" value="UniProtKB-EC"/>
</dbReference>
<evidence type="ECO:0000313" key="13">
    <source>
        <dbReference type="EMBL" id="OWA51714.1"/>
    </source>
</evidence>
<dbReference type="EMBL" id="MTYJ01000236">
    <property type="protein sequence ID" value="OWA51714.1"/>
    <property type="molecule type" value="Genomic_DNA"/>
</dbReference>
<dbReference type="InterPro" id="IPR001441">
    <property type="entry name" value="UPP_synth-like"/>
</dbReference>
<proteinExistence type="inferred from homology"/>
<protein>
    <recommendedName>
        <fullName evidence="12">Alkyl transferase</fullName>
        <ecNumber evidence="12">2.5.1.-</ecNumber>
    </recommendedName>
</protein>
<dbReference type="Pfam" id="PF01255">
    <property type="entry name" value="Prenyltransf"/>
    <property type="match status" value="1"/>
</dbReference>
<comment type="catalytic activity">
    <reaction evidence="9">
        <text>n isopentenyl diphosphate + (2E,6E)-farnesyl diphosphate = a di-trans,poly-cis-polyprenyl diphosphate + n diphosphate</text>
        <dbReference type="Rhea" id="RHEA:53008"/>
        <dbReference type="Rhea" id="RHEA-COMP:19494"/>
        <dbReference type="ChEBI" id="CHEBI:33019"/>
        <dbReference type="ChEBI" id="CHEBI:128769"/>
        <dbReference type="ChEBI" id="CHEBI:136960"/>
        <dbReference type="ChEBI" id="CHEBI:175763"/>
        <dbReference type="EC" id="2.5.1.87"/>
    </reaction>
</comment>
<dbReference type="SUPFAM" id="SSF64005">
    <property type="entry name" value="Undecaprenyl diphosphate synthase"/>
    <property type="match status" value="1"/>
</dbReference>
<evidence type="ECO:0000256" key="4">
    <source>
        <dbReference type="ARBA" id="ARBA00005432"/>
    </source>
</evidence>
<comment type="function">
    <text evidence="10">With NUS1, forms the dehydrodolichyl diphosphate synthase (DDS) complex, an essential component of the dolichol monophosphate (Dol-P) biosynthetic machinery. Adds multiple copies of isopentenyl pyrophosphate (IPP) to farnesyl pyrophosphate (FPP) to produce dehydrodolichyl diphosphate (Dedol-PP), a precursor of dolichol which is utilized as a sugar carrier in protein glycosylation in the endoplasmic reticulum (ER).</text>
</comment>
<evidence type="ECO:0000256" key="5">
    <source>
        <dbReference type="ARBA" id="ARBA00022679"/>
    </source>
</evidence>
<accession>A0A9X6NLI1</accession>
<dbReference type="PROSITE" id="PS01066">
    <property type="entry name" value="UPP_SYNTHASE"/>
    <property type="match status" value="1"/>
</dbReference>
<dbReference type="AlphaFoldDB" id="A0A9X6NLI1"/>
<dbReference type="PANTHER" id="PTHR10291">
    <property type="entry name" value="DEHYDRODOLICHYL DIPHOSPHATE SYNTHASE FAMILY MEMBER"/>
    <property type="match status" value="1"/>
</dbReference>
<evidence type="ECO:0000256" key="12">
    <source>
        <dbReference type="RuleBase" id="RU363018"/>
    </source>
</evidence>
<keyword evidence="5 12" id="KW-0808">Transferase</keyword>
<evidence type="ECO:0000256" key="3">
    <source>
        <dbReference type="ARBA" id="ARBA00004922"/>
    </source>
</evidence>